<dbReference type="Pfam" id="PF17170">
    <property type="entry name" value="DUF5128"/>
    <property type="match status" value="1"/>
</dbReference>
<sequence>MKTYSLFCIPALALLLGACGSKQPASELTFDNLPIVAPLEAVGPDSVRILHLDKLSKDTLSIPLSQYLEDFHLIRLDNRDEALTAGGTTFFGNYLITGGNSREGCRLFDKEGRFLCKVGNKGQGPGEYWAVHDKQIDETNRRIYLMPWNAKSLLVYNLDDGSYLSSIPLPTLVPKGVFSVDAEQQVVTVGMLAFNSIEDASVVWQQDFEGNVLRKIDAAPYSVVPDFNNEVQHNGNVPDTFDFFLFHWAPEKDSLYHYLPDENRLQPVFALDMPGEPFQHGYYELADCFLADVTLETAQNQYGTYISKRATILVDKQTGKGAFVEFVNDLAGNMPLPYACFLFNKGYFVHSIEPGELALHLENVLSQPEEWTDAQIDEWTKLKDSIVENDNAYLFVGKLK</sequence>
<evidence type="ECO:0000256" key="1">
    <source>
        <dbReference type="SAM" id="SignalP"/>
    </source>
</evidence>
<accession>A0A9D2KS86</accession>
<dbReference type="Gene3D" id="2.120.10.30">
    <property type="entry name" value="TolB, C-terminal domain"/>
    <property type="match status" value="1"/>
</dbReference>
<proteinExistence type="predicted"/>
<dbReference type="EMBL" id="DWZE01000014">
    <property type="protein sequence ID" value="HJA82578.1"/>
    <property type="molecule type" value="Genomic_DNA"/>
</dbReference>
<evidence type="ECO:0000313" key="3">
    <source>
        <dbReference type="Proteomes" id="UP000823860"/>
    </source>
</evidence>
<protein>
    <submittedName>
        <fullName evidence="2">6-bladed beta-propeller</fullName>
    </submittedName>
</protein>
<dbReference type="Proteomes" id="UP000823860">
    <property type="component" value="Unassembled WGS sequence"/>
</dbReference>
<dbReference type="AlphaFoldDB" id="A0A9D2KS86"/>
<dbReference type="PROSITE" id="PS51257">
    <property type="entry name" value="PROKAR_LIPOPROTEIN"/>
    <property type="match status" value="1"/>
</dbReference>
<organism evidence="2 3">
    <name type="scientific">Candidatus Bacteroides intestinavium</name>
    <dbReference type="NCBI Taxonomy" id="2838469"/>
    <lineage>
        <taxon>Bacteria</taxon>
        <taxon>Pseudomonadati</taxon>
        <taxon>Bacteroidota</taxon>
        <taxon>Bacteroidia</taxon>
        <taxon>Bacteroidales</taxon>
        <taxon>Bacteroidaceae</taxon>
        <taxon>Bacteroides</taxon>
    </lineage>
</organism>
<evidence type="ECO:0000313" key="2">
    <source>
        <dbReference type="EMBL" id="HJA82578.1"/>
    </source>
</evidence>
<feature type="signal peptide" evidence="1">
    <location>
        <begin position="1"/>
        <end position="24"/>
    </location>
</feature>
<keyword evidence="1" id="KW-0732">Signal</keyword>
<dbReference type="InterPro" id="IPR011042">
    <property type="entry name" value="6-blade_b-propeller_TolB-like"/>
</dbReference>
<gene>
    <name evidence="2" type="ORF">H9785_01185</name>
</gene>
<reference evidence="2" key="1">
    <citation type="journal article" date="2021" name="PeerJ">
        <title>Extensive microbial diversity within the chicken gut microbiome revealed by metagenomics and culture.</title>
        <authorList>
            <person name="Gilroy R."/>
            <person name="Ravi A."/>
            <person name="Getino M."/>
            <person name="Pursley I."/>
            <person name="Horton D.L."/>
            <person name="Alikhan N.F."/>
            <person name="Baker D."/>
            <person name="Gharbi K."/>
            <person name="Hall N."/>
            <person name="Watson M."/>
            <person name="Adriaenssens E.M."/>
            <person name="Foster-Nyarko E."/>
            <person name="Jarju S."/>
            <person name="Secka A."/>
            <person name="Antonio M."/>
            <person name="Oren A."/>
            <person name="Chaudhuri R.R."/>
            <person name="La Ragione R."/>
            <person name="Hildebrand F."/>
            <person name="Pallen M.J."/>
        </authorList>
    </citation>
    <scope>NUCLEOTIDE SEQUENCE</scope>
    <source>
        <strain evidence="2">ChiHecec1B25-7008</strain>
    </source>
</reference>
<comment type="caution">
    <text evidence="2">The sequence shown here is derived from an EMBL/GenBank/DDBJ whole genome shotgun (WGS) entry which is preliminary data.</text>
</comment>
<feature type="chain" id="PRO_5039417092" evidence="1">
    <location>
        <begin position="25"/>
        <end position="400"/>
    </location>
</feature>
<name>A0A9D2KS86_9BACE</name>
<reference evidence="2" key="2">
    <citation type="submission" date="2021-04" db="EMBL/GenBank/DDBJ databases">
        <authorList>
            <person name="Gilroy R."/>
        </authorList>
    </citation>
    <scope>NUCLEOTIDE SEQUENCE</scope>
    <source>
        <strain evidence="2">ChiHecec1B25-7008</strain>
    </source>
</reference>